<protein>
    <submittedName>
        <fullName evidence="2">Putative membrane protein</fullName>
    </submittedName>
</protein>
<feature type="transmembrane region" description="Helical" evidence="1">
    <location>
        <begin position="187"/>
        <end position="208"/>
    </location>
</feature>
<dbReference type="InterPro" id="IPR052734">
    <property type="entry name" value="Nod_factor_acetyltransferase"/>
</dbReference>
<feature type="transmembrane region" description="Helical" evidence="1">
    <location>
        <begin position="229"/>
        <end position="247"/>
    </location>
</feature>
<feature type="transmembrane region" description="Helical" evidence="1">
    <location>
        <begin position="319"/>
        <end position="342"/>
    </location>
</feature>
<dbReference type="PANTHER" id="PTHR37312:SF1">
    <property type="entry name" value="MEMBRANE-BOUND ACYLTRANSFERASE YKRP-RELATED"/>
    <property type="match status" value="1"/>
</dbReference>
<feature type="transmembrane region" description="Helical" evidence="1">
    <location>
        <begin position="262"/>
        <end position="282"/>
    </location>
</feature>
<feature type="transmembrane region" description="Helical" evidence="1">
    <location>
        <begin position="128"/>
        <end position="148"/>
    </location>
</feature>
<dbReference type="HOGENOM" id="CLU_363668_0_0_12"/>
<reference evidence="2 3" key="2">
    <citation type="journal article" date="2011" name="ISME J.">
        <title>RNA-seq reveals cooperative metabolic interactions between two termite-gut spirochete species in co-culture.</title>
        <authorList>
            <person name="Rosenthal A.Z."/>
            <person name="Matson E.G."/>
            <person name="Eldar A."/>
            <person name="Leadbetter J.R."/>
        </authorList>
    </citation>
    <scope>NUCLEOTIDE SEQUENCE [LARGE SCALE GENOMIC DNA]</scope>
    <source>
        <strain evidence="3">ATCC BAA-888 / DSM 13862 / ZAS-9</strain>
    </source>
</reference>
<feature type="transmembrane region" description="Helical" evidence="1">
    <location>
        <begin position="37"/>
        <end position="55"/>
    </location>
</feature>
<dbReference type="PANTHER" id="PTHR37312">
    <property type="entry name" value="MEMBRANE-BOUND ACYLTRANSFERASE YKRP-RELATED"/>
    <property type="match status" value="1"/>
</dbReference>
<gene>
    <name evidence="2" type="ordered locus">TREAZ_1142</name>
</gene>
<dbReference type="Proteomes" id="UP000009222">
    <property type="component" value="Chromosome"/>
</dbReference>
<dbReference type="OrthoDB" id="9809782at2"/>
<dbReference type="eggNOG" id="COG3594">
    <property type="taxonomic scope" value="Bacteria"/>
</dbReference>
<keyword evidence="1" id="KW-1133">Transmembrane helix</keyword>
<evidence type="ECO:0000313" key="3">
    <source>
        <dbReference type="Proteomes" id="UP000009222"/>
    </source>
</evidence>
<feature type="transmembrane region" description="Helical" evidence="1">
    <location>
        <begin position="654"/>
        <end position="675"/>
    </location>
</feature>
<feature type="transmembrane region" description="Helical" evidence="1">
    <location>
        <begin position="682"/>
        <end position="704"/>
    </location>
</feature>
<accession>F5Y753</accession>
<feature type="transmembrane region" description="Helical" evidence="1">
    <location>
        <begin position="363"/>
        <end position="386"/>
    </location>
</feature>
<evidence type="ECO:0000256" key="1">
    <source>
        <dbReference type="SAM" id="Phobius"/>
    </source>
</evidence>
<feature type="transmembrane region" description="Helical" evidence="1">
    <location>
        <begin position="160"/>
        <end position="181"/>
    </location>
</feature>
<feature type="transmembrane region" description="Helical" evidence="1">
    <location>
        <begin position="75"/>
        <end position="95"/>
    </location>
</feature>
<dbReference type="AlphaFoldDB" id="F5Y753"/>
<reference evidence="3" key="1">
    <citation type="submission" date="2009-12" db="EMBL/GenBank/DDBJ databases">
        <title>Complete sequence of Treponema azotonutricium strain ZAS-9.</title>
        <authorList>
            <person name="Tetu S.G."/>
            <person name="Matson E."/>
            <person name="Ren Q."/>
            <person name="Seshadri R."/>
            <person name="Elbourne L."/>
            <person name="Hassan K.A."/>
            <person name="Durkin A."/>
            <person name="Radune D."/>
            <person name="Mohamoud Y."/>
            <person name="Shay R."/>
            <person name="Jin S."/>
            <person name="Zhang X."/>
            <person name="Lucey K."/>
            <person name="Ballor N.R."/>
            <person name="Ottesen E."/>
            <person name="Rosenthal R."/>
            <person name="Allen A."/>
            <person name="Leadbetter J.R."/>
            <person name="Paulsen I.T."/>
        </authorList>
    </citation>
    <scope>NUCLEOTIDE SEQUENCE [LARGE SCALE GENOMIC DNA]</scope>
    <source>
        <strain evidence="3">ATCC BAA-888 / DSM 13862 / ZAS-9</strain>
    </source>
</reference>
<organism evidence="2 3">
    <name type="scientific">Leadbettera azotonutricia (strain ATCC BAA-888 / DSM 13862 / ZAS-9)</name>
    <name type="common">Treponema azotonutricium</name>
    <dbReference type="NCBI Taxonomy" id="545695"/>
    <lineage>
        <taxon>Bacteria</taxon>
        <taxon>Pseudomonadati</taxon>
        <taxon>Spirochaetota</taxon>
        <taxon>Spirochaetia</taxon>
        <taxon>Spirochaetales</taxon>
        <taxon>Breznakiellaceae</taxon>
        <taxon>Leadbettera</taxon>
    </lineage>
</organism>
<feature type="transmembrane region" description="Helical" evidence="1">
    <location>
        <begin position="555"/>
        <end position="573"/>
    </location>
</feature>
<feature type="transmembrane region" description="Helical" evidence="1">
    <location>
        <begin position="431"/>
        <end position="450"/>
    </location>
</feature>
<evidence type="ECO:0000313" key="2">
    <source>
        <dbReference type="EMBL" id="AEF82655.1"/>
    </source>
</evidence>
<dbReference type="RefSeq" id="WP_015710849.1">
    <property type="nucleotide sequence ID" value="NC_015577.1"/>
</dbReference>
<proteinExistence type="predicted"/>
<keyword evidence="1" id="KW-0812">Transmembrane</keyword>
<feature type="transmembrane region" description="Helical" evidence="1">
    <location>
        <begin position="579"/>
        <end position="602"/>
    </location>
</feature>
<feature type="transmembrane region" description="Helical" evidence="1">
    <location>
        <begin position="470"/>
        <end position="489"/>
    </location>
</feature>
<dbReference type="KEGG" id="taz:TREAZ_1142"/>
<keyword evidence="1" id="KW-0472">Membrane</keyword>
<feature type="transmembrane region" description="Helical" evidence="1">
    <location>
        <begin position="294"/>
        <end position="313"/>
    </location>
</feature>
<keyword evidence="3" id="KW-1185">Reference proteome</keyword>
<feature type="transmembrane region" description="Helical" evidence="1">
    <location>
        <begin position="716"/>
        <end position="741"/>
    </location>
</feature>
<name>F5Y753_LEAAZ</name>
<sequence>MNTVIENENKGPGWIDFAKVFSVWFLITGSFAISQKYFLFVTVFVVPVFFFLFGFSETDGKSIKQTIIEGLKFFLLPYVLLYLTNYIINIIVYFLSRATNPAVSPDSFDIFIKPLIGMLLASTVKSPFSTFAVHSLWFLPAVFIVRVFHAIIYKFIKLKIYLYLLFILVFYGITSLSYYLFNIQGQRIAFSIDCACAAMPFFTAGYIIRKYGILIPFIRHDLQGKSFNFLISIVCFGFIVIFLQFMGEFNFGDFIFGSSIPLYYLAGFMGIAAVVSFSLTCSGDFGISYFLSQGLLIAAAFYIKVIGLLNTVVGQDYELFLMSKFILSFLILLYSSMAVLFWKYLKGERELILYLKILIRNKIFYNAKMVVFAVSKLFTALFVIIREKLVKPSGEDHGEETLPEDRFLWVDFARAAGLLIFILGNMQGINLLKNFIFAFVLPLYFFLNGFLENNRRSFKEMVLNSIRTLLIPYVIIYGCLIVYYFVFNVIANIGNLNPDRVLFEFILQPVLNMILVTNQVGGFFGSQAIPLWFLIALFEIRIVHHGCIALIKRKLSFYPLSIIIAVGVFWGLFRLSIVLIRLPFALDCAFLTYPFFALGFIVRQKKVIELINYYDSKSAALRIILPIVGFALTAVVSAINGLNDISWGVFGLNLPMFYFSAFFGIASVVFISLLYKKEMPEITLVSMGSLLIMSYYFPALYYTIHVFDSLNIYFGLFAQICISVLMLFLSPALLLFFFRYFPVLTGGKNRLLKQREQINRMMEVLPRE</sequence>
<feature type="transmembrane region" description="Helical" evidence="1">
    <location>
        <begin position="623"/>
        <end position="642"/>
    </location>
</feature>
<dbReference type="STRING" id="545695.TREAZ_1142"/>
<dbReference type="EMBL" id="CP001841">
    <property type="protein sequence ID" value="AEF82655.1"/>
    <property type="molecule type" value="Genomic_DNA"/>
</dbReference>
<feature type="transmembrane region" description="Helical" evidence="1">
    <location>
        <begin position="523"/>
        <end position="543"/>
    </location>
</feature>
<dbReference type="InParanoid" id="F5Y753"/>